<evidence type="ECO:0000313" key="3">
    <source>
        <dbReference type="Proteomes" id="UP000019335"/>
    </source>
</evidence>
<evidence type="ECO:0000313" key="2">
    <source>
        <dbReference type="EMBL" id="EWM24414.1"/>
    </source>
</evidence>
<name>W7TVR8_9STRA</name>
<evidence type="ECO:0000256" key="1">
    <source>
        <dbReference type="SAM" id="MobiDB-lite"/>
    </source>
</evidence>
<dbReference type="Proteomes" id="UP000019335">
    <property type="component" value="Chromosome 14"/>
</dbReference>
<dbReference type="OrthoDB" id="10392808at2759"/>
<feature type="region of interest" description="Disordered" evidence="1">
    <location>
        <begin position="91"/>
        <end position="151"/>
    </location>
</feature>
<feature type="non-terminal residue" evidence="2">
    <location>
        <position position="252"/>
    </location>
</feature>
<comment type="caution">
    <text evidence="2">The sequence shown here is derived from an EMBL/GenBank/DDBJ whole genome shotgun (WGS) entry which is preliminary data.</text>
</comment>
<gene>
    <name evidence="2" type="ORF">Naga_101484g1</name>
</gene>
<sequence length="252" mass="26932">MAERVIQCPRQKLRRRGFSIKPPLRHLSLLCAALLSLLRRGWVPCSTAFSPRPHGRHSQRPPLQFQTRGWKGMGEAKWAGSRTRNAIVTSHGEAFSGPGNEDIDPAPSPPTLPPSSSQITPGPALSPLTSPVPDGPQDPARPSCHAHGPDRRRVVVGGGSTLLFALSLVNRHLGGKEGTPSSVAYADEGGRGLPAMEDQDVLTYPGKTLLFKGSIEKSPADTKEYRALTLGNGLRVLLVSDPGREGGREGGR</sequence>
<dbReference type="EMBL" id="AZIL01001277">
    <property type="protein sequence ID" value="EWM24414.1"/>
    <property type="molecule type" value="Genomic_DNA"/>
</dbReference>
<organism evidence="2 3">
    <name type="scientific">Nannochloropsis gaditana</name>
    <dbReference type="NCBI Taxonomy" id="72520"/>
    <lineage>
        <taxon>Eukaryota</taxon>
        <taxon>Sar</taxon>
        <taxon>Stramenopiles</taxon>
        <taxon>Ochrophyta</taxon>
        <taxon>Eustigmatophyceae</taxon>
        <taxon>Eustigmatales</taxon>
        <taxon>Monodopsidaceae</taxon>
        <taxon>Nannochloropsis</taxon>
    </lineage>
</organism>
<protein>
    <submittedName>
        <fullName evidence="2">Uncharacterized protein</fullName>
    </submittedName>
</protein>
<accession>W7TVR8</accession>
<keyword evidence="3" id="KW-1185">Reference proteome</keyword>
<reference evidence="2 3" key="1">
    <citation type="journal article" date="2014" name="Mol. Plant">
        <title>Chromosome Scale Genome Assembly and Transcriptome Profiling of Nannochloropsis gaditana in Nitrogen Depletion.</title>
        <authorList>
            <person name="Corteggiani Carpinelli E."/>
            <person name="Telatin A."/>
            <person name="Vitulo N."/>
            <person name="Forcato C."/>
            <person name="D'Angelo M."/>
            <person name="Schiavon R."/>
            <person name="Vezzi A."/>
            <person name="Giacometti G.M."/>
            <person name="Morosinotto T."/>
            <person name="Valle G."/>
        </authorList>
    </citation>
    <scope>NUCLEOTIDE SEQUENCE [LARGE SCALE GENOMIC DNA]</scope>
    <source>
        <strain evidence="2 3">B-31</strain>
    </source>
</reference>
<dbReference type="AlphaFoldDB" id="W7TVR8"/>
<proteinExistence type="predicted"/>
<dbReference type="Gene3D" id="3.30.830.10">
    <property type="entry name" value="Metalloenzyme, LuxS/M16 peptidase-like"/>
    <property type="match status" value="1"/>
</dbReference>